<evidence type="ECO:0000256" key="1">
    <source>
        <dbReference type="ARBA" id="ARBA00004651"/>
    </source>
</evidence>
<name>A0A1G8USL4_9PSEU</name>
<keyword evidence="6 7" id="KW-0472">Membrane</keyword>
<feature type="transmembrane region" description="Helical" evidence="7">
    <location>
        <begin position="155"/>
        <end position="173"/>
    </location>
</feature>
<dbReference type="AlphaFoldDB" id="A0A1G8USL4"/>
<gene>
    <name evidence="9" type="ORF">SAMN04488074_102396</name>
</gene>
<accession>A0A1G8USL4</accession>
<comment type="subcellular location">
    <subcellularLocation>
        <location evidence="1">Cell membrane</location>
        <topology evidence="1">Multi-pass membrane protein</topology>
    </subcellularLocation>
</comment>
<feature type="transmembrane region" description="Helical" evidence="7">
    <location>
        <begin position="489"/>
        <end position="507"/>
    </location>
</feature>
<evidence type="ECO:0000256" key="3">
    <source>
        <dbReference type="ARBA" id="ARBA00022475"/>
    </source>
</evidence>
<dbReference type="InterPro" id="IPR000731">
    <property type="entry name" value="SSD"/>
</dbReference>
<dbReference type="PANTHER" id="PTHR33406">
    <property type="entry name" value="MEMBRANE PROTEIN MJ1562-RELATED"/>
    <property type="match status" value="1"/>
</dbReference>
<dbReference type="EMBL" id="FNET01000002">
    <property type="protein sequence ID" value="SDJ56781.1"/>
    <property type="molecule type" value="Genomic_DNA"/>
</dbReference>
<dbReference type="GO" id="GO:0005886">
    <property type="term" value="C:plasma membrane"/>
    <property type="evidence" value="ECO:0007669"/>
    <property type="project" value="UniProtKB-SubCell"/>
</dbReference>
<feature type="domain" description="SSD" evidence="8">
    <location>
        <begin position="515"/>
        <end position="645"/>
    </location>
</feature>
<protein>
    <submittedName>
        <fullName evidence="9">Putative drug exporter of the RND superfamily</fullName>
    </submittedName>
</protein>
<evidence type="ECO:0000256" key="5">
    <source>
        <dbReference type="ARBA" id="ARBA00022989"/>
    </source>
</evidence>
<dbReference type="PROSITE" id="PS50156">
    <property type="entry name" value="SSD"/>
    <property type="match status" value="1"/>
</dbReference>
<keyword evidence="3" id="KW-1003">Cell membrane</keyword>
<dbReference type="RefSeq" id="WP_090004856.1">
    <property type="nucleotide sequence ID" value="NZ_FNET01000002.1"/>
</dbReference>
<dbReference type="InterPro" id="IPR050545">
    <property type="entry name" value="Mycobact_MmpL"/>
</dbReference>
<keyword evidence="5 7" id="KW-1133">Transmembrane helix</keyword>
<reference evidence="10" key="1">
    <citation type="submission" date="2016-10" db="EMBL/GenBank/DDBJ databases">
        <authorList>
            <person name="Varghese N."/>
            <person name="Submissions S."/>
        </authorList>
    </citation>
    <scope>NUCLEOTIDE SEQUENCE [LARGE SCALE GENOMIC DNA]</scope>
    <source>
        <strain evidence="10">DSM 44796</strain>
    </source>
</reference>
<feature type="transmembrane region" description="Helical" evidence="7">
    <location>
        <begin position="614"/>
        <end position="634"/>
    </location>
</feature>
<evidence type="ECO:0000259" key="8">
    <source>
        <dbReference type="PROSITE" id="PS50156"/>
    </source>
</evidence>
<comment type="similarity">
    <text evidence="2">Belongs to the resistance-nodulation-cell division (RND) (TC 2.A.6) family. MmpL subfamily.</text>
</comment>
<dbReference type="Gene3D" id="1.20.1640.10">
    <property type="entry name" value="Multidrug efflux transporter AcrB transmembrane domain"/>
    <property type="match status" value="2"/>
</dbReference>
<keyword evidence="4 7" id="KW-0812">Transmembrane</keyword>
<feature type="transmembrane region" description="Helical" evidence="7">
    <location>
        <begin position="588"/>
        <end position="608"/>
    </location>
</feature>
<organism evidence="9 10">
    <name type="scientific">Lentzea albidocapillata subsp. violacea</name>
    <dbReference type="NCBI Taxonomy" id="128104"/>
    <lineage>
        <taxon>Bacteria</taxon>
        <taxon>Bacillati</taxon>
        <taxon>Actinomycetota</taxon>
        <taxon>Actinomycetes</taxon>
        <taxon>Pseudonocardiales</taxon>
        <taxon>Pseudonocardiaceae</taxon>
        <taxon>Lentzea</taxon>
    </lineage>
</organism>
<dbReference type="PANTHER" id="PTHR33406:SF6">
    <property type="entry name" value="MEMBRANE PROTEIN YDGH-RELATED"/>
    <property type="match status" value="1"/>
</dbReference>
<evidence type="ECO:0000313" key="10">
    <source>
        <dbReference type="Proteomes" id="UP000199682"/>
    </source>
</evidence>
<evidence type="ECO:0000256" key="6">
    <source>
        <dbReference type="ARBA" id="ARBA00023136"/>
    </source>
</evidence>
<dbReference type="Proteomes" id="UP000199682">
    <property type="component" value="Unassembled WGS sequence"/>
</dbReference>
<feature type="transmembrane region" description="Helical" evidence="7">
    <location>
        <begin position="347"/>
        <end position="366"/>
    </location>
</feature>
<feature type="transmembrane region" description="Helical" evidence="7">
    <location>
        <begin position="289"/>
        <end position="312"/>
    </location>
</feature>
<evidence type="ECO:0000256" key="2">
    <source>
        <dbReference type="ARBA" id="ARBA00010157"/>
    </source>
</evidence>
<sequence length="658" mass="69134">MRVLAGVLLVVWLALGGFTGPYAGKLSEVAENDGSAFLPNSAESTQVAELQKKFQRENAIPAIVVIERTSGLTEEDKKYLADQARGFQASPVIPSPNDDQAAQVVVLLDPAKDVKDSVFQLRDGARAAPPGLTVLVTGPAAQVADLVEAFGGIDGLLLIVAGAVVALILLVVYRSPLLPVVVLVSAVFALGLASFVVYLLAKNDVLALNGQSQGILSILVFGAATDYALLLVSRFREELRDTEDRFASVRTAWRGTIEPIAASAGTVILGVLCLLFSDLDSNKGLGPVAAIGIGAALLTTMTFLPATLALLGRGAFWPFAPKFGSKHPETSGLWGRVANLVRRRPRAIWIVTTLVLLAGAAFLPQLKASGTAQSDVFLTPVESVAGQELLSRHFPGGTGSPTVIIAAEDRAAEVVRKSKVDGVAEVRPSGTADGLVRIEATLKDAPDSDAAVETVQRLRAAVGGIEGTKVGGPTATLLDTRTTSEHDRMLIIPIVLIVIFLILALLLRSLLAPLLLIATVVLSFAATMGVSALVFNHVLDFPGADPVVPLFGFVFLVALGIDYNIFLMTRVREETQQLGTVEGTLRGLSLTGGVITSAGVVLAATFAALAVLPILFLTQIAFIVAFGVLLDTLLVRSLLVPALSVDVGGRIWWPSKLR</sequence>
<feature type="transmembrane region" description="Helical" evidence="7">
    <location>
        <begin position="213"/>
        <end position="235"/>
    </location>
</feature>
<dbReference type="SUPFAM" id="SSF82866">
    <property type="entry name" value="Multidrug efflux transporter AcrB transmembrane domain"/>
    <property type="match status" value="2"/>
</dbReference>
<evidence type="ECO:0000256" key="4">
    <source>
        <dbReference type="ARBA" id="ARBA00022692"/>
    </source>
</evidence>
<proteinExistence type="inferred from homology"/>
<dbReference type="Pfam" id="PF03176">
    <property type="entry name" value="MMPL"/>
    <property type="match status" value="2"/>
</dbReference>
<feature type="transmembrane region" description="Helical" evidence="7">
    <location>
        <begin position="180"/>
        <end position="201"/>
    </location>
</feature>
<evidence type="ECO:0000313" key="9">
    <source>
        <dbReference type="EMBL" id="SDJ56781.1"/>
    </source>
</evidence>
<dbReference type="InterPro" id="IPR004869">
    <property type="entry name" value="MMPL_dom"/>
</dbReference>
<evidence type="ECO:0000256" key="7">
    <source>
        <dbReference type="SAM" id="Phobius"/>
    </source>
</evidence>
<feature type="transmembrane region" description="Helical" evidence="7">
    <location>
        <begin position="547"/>
        <end position="567"/>
    </location>
</feature>
<feature type="transmembrane region" description="Helical" evidence="7">
    <location>
        <begin position="514"/>
        <end position="535"/>
    </location>
</feature>
<feature type="transmembrane region" description="Helical" evidence="7">
    <location>
        <begin position="256"/>
        <end position="277"/>
    </location>
</feature>